<proteinExistence type="inferred from homology"/>
<dbReference type="PROSITE" id="PS51462">
    <property type="entry name" value="NUDIX"/>
    <property type="match status" value="1"/>
</dbReference>
<dbReference type="PRINTS" id="PR00502">
    <property type="entry name" value="NUDIXFAMILY"/>
</dbReference>
<dbReference type="PROSITE" id="PS00893">
    <property type="entry name" value="NUDIX_BOX"/>
    <property type="match status" value="1"/>
</dbReference>
<dbReference type="InterPro" id="IPR051325">
    <property type="entry name" value="Nudix_hydrolase_domain"/>
</dbReference>
<evidence type="ECO:0000313" key="4">
    <source>
        <dbReference type="EMBL" id="MDH8677654.1"/>
    </source>
</evidence>
<feature type="domain" description="Nudix hydrolase" evidence="3">
    <location>
        <begin position="2"/>
        <end position="131"/>
    </location>
</feature>
<dbReference type="InterPro" id="IPR015797">
    <property type="entry name" value="NUDIX_hydrolase-like_dom_sf"/>
</dbReference>
<dbReference type="PANTHER" id="PTHR21340">
    <property type="entry name" value="DIADENOSINE 5,5-P1,P4-TETRAPHOSPHATE PYROPHOSPHOHYDROLASE MUTT"/>
    <property type="match status" value="1"/>
</dbReference>
<name>A0ABT6NB82_9FIRM</name>
<dbReference type="EMBL" id="JARYZI010000003">
    <property type="protein sequence ID" value="MDH8677654.1"/>
    <property type="molecule type" value="Genomic_DNA"/>
</dbReference>
<comment type="caution">
    <text evidence="4">The sequence shown here is derived from an EMBL/GenBank/DDBJ whole genome shotgun (WGS) entry which is preliminary data.</text>
</comment>
<evidence type="ECO:0000259" key="3">
    <source>
        <dbReference type="PROSITE" id="PS51462"/>
    </source>
</evidence>
<dbReference type="Gene3D" id="3.90.79.10">
    <property type="entry name" value="Nucleoside Triphosphate Pyrophosphohydrolase"/>
    <property type="match status" value="1"/>
</dbReference>
<dbReference type="RefSeq" id="WP_281093474.1">
    <property type="nucleotide sequence ID" value="NZ_JARYZI010000003.1"/>
</dbReference>
<reference evidence="4 5" key="1">
    <citation type="submission" date="2023-04" db="EMBL/GenBank/DDBJ databases">
        <title>Fusibacter bizertensis strain WBS, isolated from littoral bottom sediments of the Arctic seas - biochemical and genomic analysis.</title>
        <authorList>
            <person name="Brioukhanov A.L."/>
        </authorList>
    </citation>
    <scope>NUCLEOTIDE SEQUENCE [LARGE SCALE GENOMIC DNA]</scope>
    <source>
        <strain evidence="4 5">WBS</strain>
    </source>
</reference>
<dbReference type="InterPro" id="IPR020084">
    <property type="entry name" value="NUDIX_hydrolase_CS"/>
</dbReference>
<comment type="similarity">
    <text evidence="2">Belongs to the Nudix hydrolase family.</text>
</comment>
<evidence type="ECO:0000256" key="2">
    <source>
        <dbReference type="RuleBase" id="RU003476"/>
    </source>
</evidence>
<organism evidence="4 5">
    <name type="scientific">Fusibacter bizertensis</name>
    <dbReference type="NCBI Taxonomy" id="1488331"/>
    <lineage>
        <taxon>Bacteria</taxon>
        <taxon>Bacillati</taxon>
        <taxon>Bacillota</taxon>
        <taxon>Clostridia</taxon>
        <taxon>Eubacteriales</taxon>
        <taxon>Eubacteriales Family XII. Incertae Sedis</taxon>
        <taxon>Fusibacter</taxon>
    </lineage>
</organism>
<dbReference type="SUPFAM" id="SSF55811">
    <property type="entry name" value="Nudix"/>
    <property type="match status" value="1"/>
</dbReference>
<dbReference type="InterPro" id="IPR000086">
    <property type="entry name" value="NUDIX_hydrolase_dom"/>
</dbReference>
<evidence type="ECO:0000313" key="5">
    <source>
        <dbReference type="Proteomes" id="UP001158045"/>
    </source>
</evidence>
<dbReference type="CDD" id="cd03673">
    <property type="entry name" value="NUDIX_Ap6A_hydrolase"/>
    <property type="match status" value="1"/>
</dbReference>
<gene>
    <name evidence="4" type="ORF">QE109_05820</name>
</gene>
<keyword evidence="5" id="KW-1185">Reference proteome</keyword>
<dbReference type="EC" id="3.6.-.-" evidence="4"/>
<dbReference type="PANTHER" id="PTHR21340:SF0">
    <property type="entry name" value="BIS(5'-NUCLEOSYL)-TETRAPHOSPHATASE [ASYMMETRICAL]"/>
    <property type="match status" value="1"/>
</dbReference>
<sequence length="140" mass="16218">MKRVYSSGGVVYIGNSILMLQKINGDWVLPKGKIEQGETSEETAVREVKEEAGIKAKVLTPIGETSYRFKNYWSNNHIIEKKVYWYLMKAIHTNAHPQREEGFISAKFIHQDNVVELAKYDDERDILVKALEIIRTFEEN</sequence>
<dbReference type="Pfam" id="PF00293">
    <property type="entry name" value="NUDIX"/>
    <property type="match status" value="1"/>
</dbReference>
<dbReference type="GO" id="GO:0016787">
    <property type="term" value="F:hydrolase activity"/>
    <property type="evidence" value="ECO:0007669"/>
    <property type="project" value="UniProtKB-KW"/>
</dbReference>
<keyword evidence="1 2" id="KW-0378">Hydrolase</keyword>
<accession>A0ABT6NB82</accession>
<protein>
    <submittedName>
        <fullName evidence="4">NUDIX hydrolase</fullName>
        <ecNumber evidence="4">3.6.-.-</ecNumber>
    </submittedName>
</protein>
<dbReference type="Proteomes" id="UP001158045">
    <property type="component" value="Unassembled WGS sequence"/>
</dbReference>
<dbReference type="InterPro" id="IPR020476">
    <property type="entry name" value="Nudix_hydrolase"/>
</dbReference>
<evidence type="ECO:0000256" key="1">
    <source>
        <dbReference type="ARBA" id="ARBA00022801"/>
    </source>
</evidence>